<evidence type="ECO:0000313" key="6">
    <source>
        <dbReference type="Proteomes" id="UP000464718"/>
    </source>
</evidence>
<proteinExistence type="predicted"/>
<feature type="region of interest" description="Disordered" evidence="1">
    <location>
        <begin position="89"/>
        <end position="113"/>
    </location>
</feature>
<keyword evidence="2" id="KW-1133">Transmembrane helix</keyword>
<dbReference type="OrthoDB" id="5830005at2"/>
<evidence type="ECO:0000313" key="5">
    <source>
        <dbReference type="EMBL" id="QHH11175.1"/>
    </source>
</evidence>
<feature type="compositionally biased region" description="Polar residues" evidence="1">
    <location>
        <begin position="91"/>
        <end position="105"/>
    </location>
</feature>
<evidence type="ECO:0000313" key="3">
    <source>
        <dbReference type="EMBL" id="HAS6677154.1"/>
    </source>
</evidence>
<feature type="transmembrane region" description="Helical" evidence="2">
    <location>
        <begin position="34"/>
        <end position="52"/>
    </location>
</feature>
<keyword evidence="2" id="KW-0812">Transmembrane</keyword>
<evidence type="ECO:0000313" key="4">
    <source>
        <dbReference type="EMBL" id="HAS6680769.1"/>
    </source>
</evidence>
<gene>
    <name evidence="5" type="ORF">EHC69_17835</name>
    <name evidence="3" type="ORF">I7278_10075</name>
    <name evidence="4" type="ORF">I7278_28855</name>
</gene>
<evidence type="ECO:0000256" key="2">
    <source>
        <dbReference type="SAM" id="Phobius"/>
    </source>
</evidence>
<reference evidence="5 6" key="2">
    <citation type="submission" date="2018-12" db="EMBL/GenBank/DDBJ databases">
        <title>Genomic insights into the evolutionary origins and pathogenicity of five Vibrio parahaemolyticus strains isolated from the shrimp with acute hepatopancreatic necrosis disease (AHPND).</title>
        <authorList>
            <person name="Yang Q."/>
            <person name="Dong X."/>
            <person name="Xie G."/>
            <person name="Fu S."/>
            <person name="Zou P."/>
            <person name="Sun J."/>
            <person name="Wang Y."/>
            <person name="Huang J."/>
        </authorList>
    </citation>
    <scope>NUCLEOTIDE SEQUENCE [LARGE SCALE GENOMIC DNA]</scope>
    <source>
        <strain evidence="5 6">20160303005-1</strain>
    </source>
</reference>
<sequence length="113" mass="12690">MKVYDFRSVPLSQEVSGAYSQKRRVIMKSNKSKAIALISVVVFALAIAALKFENTLGILPILVAIIAFFTCVIHTSMYLSNVKRAEAVSHSDYSQNSNRHTLNQDISERDKKR</sequence>
<feature type="transmembrane region" description="Helical" evidence="2">
    <location>
        <begin position="58"/>
        <end position="79"/>
    </location>
</feature>
<dbReference type="EMBL" id="CP034299">
    <property type="protein sequence ID" value="QHH11175.1"/>
    <property type="molecule type" value="Genomic_DNA"/>
</dbReference>
<reference evidence="3" key="1">
    <citation type="journal article" date="2018" name="Genome Biol.">
        <title>SKESA: strategic k-mer extension for scrupulous assemblies.</title>
        <authorList>
            <person name="Souvorov A."/>
            <person name="Agarwala R."/>
            <person name="Lipman D.J."/>
        </authorList>
    </citation>
    <scope>NUCLEOTIDE SEQUENCE</scope>
    <source>
        <strain evidence="3">1930</strain>
    </source>
</reference>
<protein>
    <submittedName>
        <fullName evidence="3">Uncharacterized protein</fullName>
    </submittedName>
</protein>
<reference evidence="3" key="3">
    <citation type="submission" date="2019-12" db="EMBL/GenBank/DDBJ databases">
        <authorList>
            <consortium name="NCBI Pathogen Detection Project"/>
        </authorList>
    </citation>
    <scope>NUCLEOTIDE SEQUENCE</scope>
    <source>
        <strain evidence="3">1930</strain>
    </source>
</reference>
<dbReference type="EMBL" id="DACQKT010000003">
    <property type="protein sequence ID" value="HAS6677154.1"/>
    <property type="molecule type" value="Genomic_DNA"/>
</dbReference>
<organism evidence="3">
    <name type="scientific">Vibrio parahaemolyticus</name>
    <dbReference type="NCBI Taxonomy" id="670"/>
    <lineage>
        <taxon>Bacteria</taxon>
        <taxon>Pseudomonadati</taxon>
        <taxon>Pseudomonadota</taxon>
        <taxon>Gammaproteobacteria</taxon>
        <taxon>Vibrionales</taxon>
        <taxon>Vibrionaceae</taxon>
        <taxon>Vibrio</taxon>
    </lineage>
</organism>
<dbReference type="AlphaFoldDB" id="A0A2S1MG67"/>
<accession>A0A2S1MG67</accession>
<dbReference type="Proteomes" id="UP000464718">
    <property type="component" value="Chromosome ii"/>
</dbReference>
<keyword evidence="2" id="KW-0472">Membrane</keyword>
<dbReference type="EMBL" id="DACQKT010000084">
    <property type="protein sequence ID" value="HAS6680769.1"/>
    <property type="molecule type" value="Genomic_DNA"/>
</dbReference>
<dbReference type="Proteomes" id="UP000856022">
    <property type="component" value="Unassembled WGS sequence"/>
</dbReference>
<dbReference type="OMA" id="CVIHTSM"/>
<evidence type="ECO:0000256" key="1">
    <source>
        <dbReference type="SAM" id="MobiDB-lite"/>
    </source>
</evidence>
<name>A0A2S1MG67_VIBPH</name>